<dbReference type="SUPFAM" id="SSF56349">
    <property type="entry name" value="DNA breaking-rejoining enzymes"/>
    <property type="match status" value="1"/>
</dbReference>
<dbReference type="Gene3D" id="1.10.150.130">
    <property type="match status" value="1"/>
</dbReference>
<keyword evidence="2" id="KW-0229">DNA integration</keyword>
<evidence type="ECO:0000256" key="1">
    <source>
        <dbReference type="ARBA" id="ARBA00008857"/>
    </source>
</evidence>
<dbReference type="GO" id="GO:0006310">
    <property type="term" value="P:DNA recombination"/>
    <property type="evidence" value="ECO:0007669"/>
    <property type="project" value="UniProtKB-KW"/>
</dbReference>
<evidence type="ECO:0000256" key="3">
    <source>
        <dbReference type="ARBA" id="ARBA00023125"/>
    </source>
</evidence>
<dbReference type="PANTHER" id="PTHR30629">
    <property type="entry name" value="PROPHAGE INTEGRASE"/>
    <property type="match status" value="1"/>
</dbReference>
<gene>
    <name evidence="6" type="ORF">H9Q80_16025</name>
</gene>
<dbReference type="GO" id="GO:0015074">
    <property type="term" value="P:DNA integration"/>
    <property type="evidence" value="ECO:0007669"/>
    <property type="project" value="UniProtKB-KW"/>
</dbReference>
<keyword evidence="4" id="KW-0233">DNA recombination</keyword>
<evidence type="ECO:0000259" key="5">
    <source>
        <dbReference type="PROSITE" id="PS51898"/>
    </source>
</evidence>
<dbReference type="InterPro" id="IPR002104">
    <property type="entry name" value="Integrase_catalytic"/>
</dbReference>
<dbReference type="Pfam" id="PF14659">
    <property type="entry name" value="Phage_int_SAM_3"/>
    <property type="match status" value="1"/>
</dbReference>
<dbReference type="PANTHER" id="PTHR30629:SF2">
    <property type="entry name" value="PROPHAGE INTEGRASE INTS-RELATED"/>
    <property type="match status" value="1"/>
</dbReference>
<evidence type="ECO:0000256" key="4">
    <source>
        <dbReference type="ARBA" id="ARBA00023172"/>
    </source>
</evidence>
<dbReference type="AlphaFoldDB" id="A0A7G9GLQ3"/>
<keyword evidence="3" id="KW-0238">DNA-binding</keyword>
<feature type="domain" description="Tyr recombinase" evidence="5">
    <location>
        <begin position="183"/>
        <end position="370"/>
    </location>
</feature>
<dbReference type="PROSITE" id="PS51898">
    <property type="entry name" value="TYR_RECOMBINASE"/>
    <property type="match status" value="1"/>
</dbReference>
<dbReference type="InterPro" id="IPR028259">
    <property type="entry name" value="AP2-like_int_N"/>
</dbReference>
<dbReference type="InterPro" id="IPR050808">
    <property type="entry name" value="Phage_Integrase"/>
</dbReference>
<evidence type="ECO:0000313" key="6">
    <source>
        <dbReference type="EMBL" id="QNM11735.1"/>
    </source>
</evidence>
<dbReference type="Pfam" id="PF14657">
    <property type="entry name" value="Arm-DNA-bind_4"/>
    <property type="match status" value="1"/>
</dbReference>
<dbReference type="GO" id="GO:0003677">
    <property type="term" value="F:DNA binding"/>
    <property type="evidence" value="ECO:0007669"/>
    <property type="project" value="UniProtKB-KW"/>
</dbReference>
<dbReference type="InterPro" id="IPR011010">
    <property type="entry name" value="DNA_brk_join_enz"/>
</dbReference>
<evidence type="ECO:0000313" key="7">
    <source>
        <dbReference type="Proteomes" id="UP000515856"/>
    </source>
</evidence>
<dbReference type="Gene3D" id="1.10.443.10">
    <property type="entry name" value="Intergrase catalytic core"/>
    <property type="match status" value="1"/>
</dbReference>
<reference evidence="6 7" key="1">
    <citation type="submission" date="2020-08" db="EMBL/GenBank/DDBJ databases">
        <authorList>
            <person name="Liu C."/>
            <person name="Sun Q."/>
        </authorList>
    </citation>
    <scope>NUCLEOTIDE SEQUENCE [LARGE SCALE GENOMIC DNA]</scope>
    <source>
        <strain evidence="6 7">NSJ-61</strain>
    </source>
</reference>
<accession>A0A7G9GLQ3</accession>
<dbReference type="RefSeq" id="WP_117452150.1">
    <property type="nucleotide sequence ID" value="NZ_CP060636.1"/>
</dbReference>
<comment type="similarity">
    <text evidence="1">Belongs to the 'phage' integrase family.</text>
</comment>
<protein>
    <submittedName>
        <fullName evidence="6">Site-specific integrase</fullName>
    </submittedName>
</protein>
<dbReference type="Pfam" id="PF00589">
    <property type="entry name" value="Phage_integrase"/>
    <property type="match status" value="1"/>
</dbReference>
<dbReference type="Proteomes" id="UP000515856">
    <property type="component" value="Chromosome"/>
</dbReference>
<organism evidence="6 7">
    <name type="scientific">[Eubacterium] hominis</name>
    <dbReference type="NCBI Taxonomy" id="2764325"/>
    <lineage>
        <taxon>Bacteria</taxon>
        <taxon>Bacillati</taxon>
        <taxon>Bacillota</taxon>
        <taxon>Erysipelotrichia</taxon>
        <taxon>Erysipelotrichales</taxon>
        <taxon>Erysipelotrichaceae</taxon>
        <taxon>Amedibacillus</taxon>
    </lineage>
</organism>
<keyword evidence="7" id="KW-1185">Reference proteome</keyword>
<proteinExistence type="inferred from homology"/>
<sequence length="383" mass="45798">MSIFKDERMVKSKRNKDKLVKKVTYRCVGSYVDINGTPQHYHKRGFKTLEEAKEWERNFLLKAKNEVTTNITFNEIYELYKETKKGTIKDRSFNDMEYLIKSWILPYWGDKNIKKITIQQIEKFQKSLLSKKNNNDEYYSNRYLESIQTQFKAVMRYAFNHNYFTDNRLISFPIIKRAGEIKKEMDFFTPEEFIKFIHVVDELPYFALFNVLYWCGTRLGETLALTWKDIDLKNKSIRINKSYSKHTRQTTAPKTNNSYRNILVPEMCLKALEQLKNIHKMTIGYDDNKLVFNFDKHLDENAIRTRKNKWCEQAQVKQIRIHDFRHSHVSLLINMGFNPFEIAKRLGHTVEMVNETYGHLFQEAQQNMINKLDELSIKLNAEQ</sequence>
<dbReference type="KEGG" id="ehn:H9Q80_16025"/>
<name>A0A7G9GLQ3_9FIRM</name>
<dbReference type="InterPro" id="IPR010998">
    <property type="entry name" value="Integrase_recombinase_N"/>
</dbReference>
<dbReference type="EMBL" id="CP060636">
    <property type="protein sequence ID" value="QNM11735.1"/>
    <property type="molecule type" value="Genomic_DNA"/>
</dbReference>
<dbReference type="InterPro" id="IPR013762">
    <property type="entry name" value="Integrase-like_cat_sf"/>
</dbReference>
<evidence type="ECO:0000256" key="2">
    <source>
        <dbReference type="ARBA" id="ARBA00022908"/>
    </source>
</evidence>
<dbReference type="InterPro" id="IPR004107">
    <property type="entry name" value="Integrase_SAM-like_N"/>
</dbReference>
<dbReference type="CDD" id="cd01189">
    <property type="entry name" value="INT_ICEBs1_C_like"/>
    <property type="match status" value="1"/>
</dbReference>